<dbReference type="PANTHER" id="PTHR43190:SF3">
    <property type="entry name" value="N-ACETYL-D-GLUCOSAMINE KINASE"/>
    <property type="match status" value="1"/>
</dbReference>
<dbReference type="SUPFAM" id="SSF53067">
    <property type="entry name" value="Actin-like ATPase domain"/>
    <property type="match status" value="2"/>
</dbReference>
<dbReference type="InterPro" id="IPR043129">
    <property type="entry name" value="ATPase_NBD"/>
</dbReference>
<proteinExistence type="predicted"/>
<keyword evidence="3" id="KW-1185">Reference proteome</keyword>
<evidence type="ECO:0000259" key="1">
    <source>
        <dbReference type="Pfam" id="PF01869"/>
    </source>
</evidence>
<dbReference type="InterPro" id="IPR052519">
    <property type="entry name" value="Euk-type_GlcNAc_Kinase"/>
</dbReference>
<dbReference type="PANTHER" id="PTHR43190">
    <property type="entry name" value="N-ACETYL-D-GLUCOSAMINE KINASE"/>
    <property type="match status" value="1"/>
</dbReference>
<gene>
    <name evidence="2" type="ORF">BC739_003891</name>
</gene>
<dbReference type="RefSeq" id="WP_182837954.1">
    <property type="nucleotide sequence ID" value="NZ_BAAABQ010000039.1"/>
</dbReference>
<dbReference type="CDD" id="cd24007">
    <property type="entry name" value="ASKHA_NBD_eukNAGK-like"/>
    <property type="match status" value="1"/>
</dbReference>
<dbReference type="InterPro" id="IPR002731">
    <property type="entry name" value="ATPase_BadF"/>
</dbReference>
<evidence type="ECO:0000313" key="3">
    <source>
        <dbReference type="Proteomes" id="UP000517916"/>
    </source>
</evidence>
<protein>
    <submittedName>
        <fullName evidence="2">N-acetylglucosamine kinase-like BadF-type ATPase</fullName>
    </submittedName>
</protein>
<reference evidence="2 3" key="1">
    <citation type="submission" date="2020-08" db="EMBL/GenBank/DDBJ databases">
        <title>Genomic Encyclopedia of Archaeal and Bacterial Type Strains, Phase II (KMG-II): from individual species to whole genera.</title>
        <authorList>
            <person name="Goeker M."/>
        </authorList>
    </citation>
    <scope>NUCLEOTIDE SEQUENCE [LARGE SCALE GENOMIC DNA]</scope>
    <source>
        <strain evidence="2 3">DSM 43850</strain>
    </source>
</reference>
<dbReference type="Gene3D" id="3.30.420.40">
    <property type="match status" value="2"/>
</dbReference>
<dbReference type="EMBL" id="JACJID010000003">
    <property type="protein sequence ID" value="MBA8926685.1"/>
    <property type="molecule type" value="Genomic_DNA"/>
</dbReference>
<name>A0ABR6BIW8_9PSEU</name>
<organism evidence="2 3">
    <name type="scientific">Kutzneria viridogrisea</name>
    <dbReference type="NCBI Taxonomy" id="47990"/>
    <lineage>
        <taxon>Bacteria</taxon>
        <taxon>Bacillati</taxon>
        <taxon>Actinomycetota</taxon>
        <taxon>Actinomycetes</taxon>
        <taxon>Pseudonocardiales</taxon>
        <taxon>Pseudonocardiaceae</taxon>
        <taxon>Kutzneria</taxon>
    </lineage>
</organism>
<evidence type="ECO:0000313" key="2">
    <source>
        <dbReference type="EMBL" id="MBA8926685.1"/>
    </source>
</evidence>
<feature type="domain" description="ATPase BadF/BadG/BcrA/BcrD type" evidence="1">
    <location>
        <begin position="5"/>
        <end position="268"/>
    </location>
</feature>
<accession>A0ABR6BIW8</accession>
<dbReference type="Pfam" id="PF01869">
    <property type="entry name" value="BcrAD_BadFG"/>
    <property type="match status" value="1"/>
</dbReference>
<sequence>MRHVVGVDAGGSHTRAVLVQTSGEVLGTGRAGGANPVAHGIGNAVAQLEIALRQAIGTVPAESVSACVLGVAGGPTSGEPFLRALGELARGLGLGCACTLVSDSEVAFAAGTSAADGVLLIAGTGAVVVEIRAHRKIRHVDGDGWLLGDAGSGFWLGRQAVRAALAALDGRGAPTRLLAEVAGELAAAPTSEGLRAAAYGRPPLALARLAPLVTGAALAGDEVADRIIRRAADLLLASVGALDPVTAGHTRAVLAGGVLLAPGPLAELVTAGLADRFGLTARPAGDTALGAARLALSGVGGPVGGTRE</sequence>
<comment type="caution">
    <text evidence="2">The sequence shown here is derived from an EMBL/GenBank/DDBJ whole genome shotgun (WGS) entry which is preliminary data.</text>
</comment>
<dbReference type="Proteomes" id="UP000517916">
    <property type="component" value="Unassembled WGS sequence"/>
</dbReference>